<name>A0A5C7IMK8_9ROSI</name>
<comment type="caution">
    <text evidence="2">The sequence shown here is derived from an EMBL/GenBank/DDBJ whole genome shotgun (WGS) entry which is preliminary data.</text>
</comment>
<protein>
    <recommendedName>
        <fullName evidence="1">DUF1985 domain-containing protein</fullName>
    </recommendedName>
</protein>
<proteinExistence type="predicted"/>
<dbReference type="PANTHER" id="PTHR48449">
    <property type="entry name" value="DUF1985 DOMAIN-CONTAINING PROTEIN"/>
    <property type="match status" value="1"/>
</dbReference>
<gene>
    <name evidence="2" type="ORF">EZV62_005350</name>
</gene>
<keyword evidence="3" id="KW-1185">Reference proteome</keyword>
<dbReference type="InterPro" id="IPR015410">
    <property type="entry name" value="DUF1985"/>
</dbReference>
<dbReference type="OrthoDB" id="1750169at2759"/>
<evidence type="ECO:0000313" key="2">
    <source>
        <dbReference type="EMBL" id="TXG70415.1"/>
    </source>
</evidence>
<evidence type="ECO:0000259" key="1">
    <source>
        <dbReference type="Pfam" id="PF09331"/>
    </source>
</evidence>
<dbReference type="Proteomes" id="UP000323000">
    <property type="component" value="Chromosome 2"/>
</dbReference>
<reference evidence="3" key="1">
    <citation type="journal article" date="2019" name="Gigascience">
        <title>De novo genome assembly of the endangered Acer yangbiense, a plant species with extremely small populations endemic to Yunnan Province, China.</title>
        <authorList>
            <person name="Yang J."/>
            <person name="Wariss H.M."/>
            <person name="Tao L."/>
            <person name="Zhang R."/>
            <person name="Yun Q."/>
            <person name="Hollingsworth P."/>
            <person name="Dao Z."/>
            <person name="Luo G."/>
            <person name="Guo H."/>
            <person name="Ma Y."/>
            <person name="Sun W."/>
        </authorList>
    </citation>
    <scope>NUCLEOTIDE SEQUENCE [LARGE SCALE GENOMIC DNA]</scope>
    <source>
        <strain evidence="3">cv. Malutang</strain>
    </source>
</reference>
<dbReference type="Pfam" id="PF09331">
    <property type="entry name" value="DUF1985"/>
    <property type="match status" value="1"/>
</dbReference>
<dbReference type="PANTHER" id="PTHR48449:SF1">
    <property type="entry name" value="DUF1985 DOMAIN-CONTAINING PROTEIN"/>
    <property type="match status" value="1"/>
</dbReference>
<sequence length="236" mass="27096">MANKFVHDKANFSHEKIVYFSSLKDSIKNIKNNLKMEQKKMFKQTCFGNFLNMGGNRLTFSAQMVHQLLLRQVENPNTNGMWFSVRDKTIRFSMQEFCVVTCLDCSTYQGVGVHTKVEGPKFATKDGYAFPRINSWWCTIAPDQKKLYGWTLFWNSHRKRNNKIIYGISSVPRLVRLITKSYHEVVTEANNGRSPVEAALDQKAEIPSLTLIDQHRNDGPPSSSLDDGEAFFTKLD</sequence>
<feature type="domain" description="DUF1985" evidence="1">
    <location>
        <begin position="69"/>
        <end position="122"/>
    </location>
</feature>
<organism evidence="2 3">
    <name type="scientific">Acer yangbiense</name>
    <dbReference type="NCBI Taxonomy" id="1000413"/>
    <lineage>
        <taxon>Eukaryota</taxon>
        <taxon>Viridiplantae</taxon>
        <taxon>Streptophyta</taxon>
        <taxon>Embryophyta</taxon>
        <taxon>Tracheophyta</taxon>
        <taxon>Spermatophyta</taxon>
        <taxon>Magnoliopsida</taxon>
        <taxon>eudicotyledons</taxon>
        <taxon>Gunneridae</taxon>
        <taxon>Pentapetalae</taxon>
        <taxon>rosids</taxon>
        <taxon>malvids</taxon>
        <taxon>Sapindales</taxon>
        <taxon>Sapindaceae</taxon>
        <taxon>Hippocastanoideae</taxon>
        <taxon>Acereae</taxon>
        <taxon>Acer</taxon>
    </lineage>
</organism>
<accession>A0A5C7IMK8</accession>
<evidence type="ECO:0000313" key="3">
    <source>
        <dbReference type="Proteomes" id="UP000323000"/>
    </source>
</evidence>
<dbReference type="AlphaFoldDB" id="A0A5C7IMK8"/>
<dbReference type="EMBL" id="VAHF01000002">
    <property type="protein sequence ID" value="TXG70415.1"/>
    <property type="molecule type" value="Genomic_DNA"/>
</dbReference>